<dbReference type="GeneID" id="69551453"/>
<reference evidence="2" key="1">
    <citation type="submission" date="2020-05" db="EMBL/GenBank/DDBJ databases">
        <authorList>
            <person name="Liao W."/>
            <person name="He Y."/>
            <person name="Tan R."/>
            <person name="He X."/>
            <person name="Yang Z."/>
        </authorList>
    </citation>
    <scope>NUCLEOTIDE SEQUENCE</scope>
    <source>
        <strain evidence="2">4608</strain>
    </source>
</reference>
<dbReference type="EMBL" id="CP053881">
    <property type="protein sequence ID" value="QWL61031.1"/>
    <property type="molecule type" value="Genomic_DNA"/>
</dbReference>
<evidence type="ECO:0000313" key="4">
    <source>
        <dbReference type="Proteomes" id="UP000679312"/>
    </source>
</evidence>
<protein>
    <submittedName>
        <fullName evidence="2">Uncharacterized protein</fullName>
    </submittedName>
</protein>
<dbReference type="Proteomes" id="UP000595481">
    <property type="component" value="Chromosome"/>
</dbReference>
<evidence type="ECO:0000313" key="1">
    <source>
        <dbReference type="EMBL" id="QQB21670.1"/>
    </source>
</evidence>
<reference evidence="2 4" key="3">
    <citation type="journal article" date="2021" name="Front. Microbiol.">
        <title>Prevalence and Genetic Analysis of Chromosomal mcr-3/7 in Aeromonas From U.S. Animal-Derived Samples.</title>
        <authorList>
            <person name="Wang Y."/>
            <person name="Hou N."/>
            <person name="Rasooly R."/>
            <person name="Gu Y."/>
            <person name="He X."/>
        </authorList>
    </citation>
    <scope>NUCLEOTIDE SEQUENCE [LARGE SCALE GENOMIC DNA]</scope>
    <source>
        <strain evidence="2 4">4608</strain>
    </source>
</reference>
<name>A0A509YH77_AERJA</name>
<dbReference type="AlphaFoldDB" id="A0A509YH77"/>
<dbReference type="EMBL" id="CP066092">
    <property type="protein sequence ID" value="QQB21670.1"/>
    <property type="molecule type" value="Genomic_DNA"/>
</dbReference>
<accession>A0A509YH77</accession>
<evidence type="ECO:0000313" key="2">
    <source>
        <dbReference type="EMBL" id="QWL61031.1"/>
    </source>
</evidence>
<sequence>MKQHLVEIKGSTLFEEYLQSMGLPSTLLDREQEIYLQERHLGAIRRVQGELRFYLRANALNKR</sequence>
<evidence type="ECO:0000313" key="3">
    <source>
        <dbReference type="Proteomes" id="UP000595481"/>
    </source>
</evidence>
<dbReference type="RefSeq" id="WP_019446537.1">
    <property type="nucleotide sequence ID" value="NZ_CAWMFX010000016.1"/>
</dbReference>
<gene>
    <name evidence="2" type="ORF">HQ399_01700</name>
    <name evidence="1" type="ORF">I6H43_09195</name>
</gene>
<organism evidence="2 4">
    <name type="scientific">Aeromonas jandaei</name>
    <dbReference type="NCBI Taxonomy" id="650"/>
    <lineage>
        <taxon>Bacteria</taxon>
        <taxon>Pseudomonadati</taxon>
        <taxon>Pseudomonadota</taxon>
        <taxon>Gammaproteobacteria</taxon>
        <taxon>Aeromonadales</taxon>
        <taxon>Aeromonadaceae</taxon>
        <taxon>Aeromonas</taxon>
    </lineage>
</organism>
<dbReference type="Proteomes" id="UP000679312">
    <property type="component" value="Chromosome"/>
</dbReference>
<reference evidence="1 3" key="2">
    <citation type="submission" date="2020-12" db="EMBL/GenBank/DDBJ databases">
        <title>FDA dAtabase for Regulatory Grade micrObial Sequences (FDA-ARGOS): Supporting development and validation of Infectious Disease Dx tests.</title>
        <authorList>
            <person name="Sproer C."/>
            <person name="Gronow S."/>
            <person name="Severitt S."/>
            <person name="Schroder I."/>
            <person name="Tallon L."/>
            <person name="Sadzewicz L."/>
            <person name="Zhao X."/>
            <person name="Boylan J."/>
            <person name="Ott S."/>
            <person name="Bowen H."/>
            <person name="Vavikolanu K."/>
            <person name="Mehta A."/>
            <person name="Aluvathingal J."/>
            <person name="Nadendla S."/>
            <person name="Lowell S."/>
            <person name="Myers T."/>
            <person name="Yan Y."/>
            <person name="Sichtig H."/>
        </authorList>
    </citation>
    <scope>NUCLEOTIDE SEQUENCE [LARGE SCALE GENOMIC DNA]</scope>
    <source>
        <strain evidence="1 3">FDAARGOS_986</strain>
    </source>
</reference>
<keyword evidence="3" id="KW-1185">Reference proteome</keyword>
<proteinExistence type="predicted"/>